<reference evidence="1 2" key="1">
    <citation type="submission" date="2016-10" db="EMBL/GenBank/DDBJ databases">
        <authorList>
            <person name="de Groot N.N."/>
        </authorList>
    </citation>
    <scope>NUCLEOTIDE SEQUENCE [LARGE SCALE GENOMIC DNA]</scope>
    <source>
        <strain evidence="1 2">DSM 44778</strain>
    </source>
</reference>
<proteinExistence type="predicted"/>
<dbReference type="EMBL" id="FORR01000024">
    <property type="protein sequence ID" value="SFJ81594.1"/>
    <property type="molecule type" value="Genomic_DNA"/>
</dbReference>
<name>A0A1I3UDM0_9BACL</name>
<gene>
    <name evidence="1" type="ORF">SAMN05421852_12422</name>
</gene>
<sequence length="38" mass="4576">MPKWITERIASLDWDLLQQLLDEYGYALIPHNHFGYEV</sequence>
<keyword evidence="2" id="KW-1185">Reference proteome</keyword>
<dbReference type="STRING" id="46223.SAMN05421852_12422"/>
<evidence type="ECO:0000313" key="2">
    <source>
        <dbReference type="Proteomes" id="UP000199545"/>
    </source>
</evidence>
<accession>A0A1I3UDM0</accession>
<dbReference type="AlphaFoldDB" id="A0A1I3UDM0"/>
<protein>
    <submittedName>
        <fullName evidence="1">Uncharacterized protein</fullName>
    </submittedName>
</protein>
<organism evidence="1 2">
    <name type="scientific">Thermoflavimicrobium dichotomicum</name>
    <dbReference type="NCBI Taxonomy" id="46223"/>
    <lineage>
        <taxon>Bacteria</taxon>
        <taxon>Bacillati</taxon>
        <taxon>Bacillota</taxon>
        <taxon>Bacilli</taxon>
        <taxon>Bacillales</taxon>
        <taxon>Thermoactinomycetaceae</taxon>
        <taxon>Thermoflavimicrobium</taxon>
    </lineage>
</organism>
<evidence type="ECO:0000313" key="1">
    <source>
        <dbReference type="EMBL" id="SFJ81594.1"/>
    </source>
</evidence>
<dbReference type="Proteomes" id="UP000199545">
    <property type="component" value="Unassembled WGS sequence"/>
</dbReference>